<feature type="compositionally biased region" description="Pro residues" evidence="3">
    <location>
        <begin position="361"/>
        <end position="370"/>
    </location>
</feature>
<reference evidence="6" key="1">
    <citation type="submission" date="2021-06" db="EMBL/GenBank/DDBJ databases">
        <authorList>
            <consortium name="Wellcome Sanger Institute Data Sharing"/>
        </authorList>
    </citation>
    <scope>NUCLEOTIDE SEQUENCE [LARGE SCALE GENOMIC DNA]</scope>
</reference>
<evidence type="ECO:0000313" key="7">
    <source>
        <dbReference type="Proteomes" id="UP000694620"/>
    </source>
</evidence>
<feature type="region of interest" description="Disordered" evidence="3">
    <location>
        <begin position="475"/>
        <end position="667"/>
    </location>
</feature>
<dbReference type="Ensembl" id="ENSECRT00000006332.1">
    <property type="protein sequence ID" value="ENSECRP00000006233.1"/>
    <property type="gene ID" value="ENSECRG00000004147.1"/>
</dbReference>
<feature type="signal peptide" evidence="4">
    <location>
        <begin position="1"/>
        <end position="24"/>
    </location>
</feature>
<feature type="region of interest" description="Disordered" evidence="3">
    <location>
        <begin position="224"/>
        <end position="253"/>
    </location>
</feature>
<dbReference type="SUPFAM" id="SSF49899">
    <property type="entry name" value="Concanavalin A-like lectins/glucanases"/>
    <property type="match status" value="1"/>
</dbReference>
<dbReference type="InterPro" id="IPR008160">
    <property type="entry name" value="Collagen"/>
</dbReference>
<feature type="compositionally biased region" description="Low complexity" evidence="3">
    <location>
        <begin position="372"/>
        <end position="382"/>
    </location>
</feature>
<feature type="compositionally biased region" description="Basic and acidic residues" evidence="3">
    <location>
        <begin position="328"/>
        <end position="346"/>
    </location>
</feature>
<feature type="compositionally biased region" description="Pro residues" evidence="3">
    <location>
        <begin position="483"/>
        <end position="499"/>
    </location>
</feature>
<evidence type="ECO:0000259" key="5">
    <source>
        <dbReference type="SMART" id="SM00210"/>
    </source>
</evidence>
<feature type="compositionally biased region" description="Low complexity" evidence="3">
    <location>
        <begin position="575"/>
        <end position="590"/>
    </location>
</feature>
<dbReference type="AlphaFoldDB" id="A0A8C4X555"/>
<keyword evidence="1 4" id="KW-0732">Signal</keyword>
<reference evidence="6" key="2">
    <citation type="submission" date="2025-08" db="UniProtKB">
        <authorList>
            <consortium name="Ensembl"/>
        </authorList>
    </citation>
    <scope>IDENTIFICATION</scope>
</reference>
<sequence>MALGDCRGPLALLLTLWSCHLSDAAQVLEERGSRGHLDLTELIGVPLPPSVSFITGYEGFPAYSFGQDANIGRLTKTFIPQPFYRDFAVIVTIKPTTNRGGVLFAITDAFQKIIYLGIELTPVEDDTQRIIMYYTESSTSKSQQVASFKVQEMTNKWNRFTLAVQDNKITLFMDCEEYHRILFERTSQQLQFESSSGIFVGNAGGTGRPKFIGSIQQLLIKPDPRAAEEQCEDDDPYASGDESGDSSQEEVNVDEAKKNIEEVEYFPSPSELEHSVPMPAPPTEVSIIKETDEFSGGLSTPTEQLLISSAIPEHTEEVGLESSVSQKEVPRERGSGVDASHREKTESSSFRFGPKGEKGDPGPPGPPGPSGQPGQSNGVTPLAGPPGPAGPPGQPGTPGRDGQPGLSGKDGLPGEKGPQGFPGLPGESGIKGEKGELGVGLPGPPGPPGPPGRAFSYQLMNENDAEGSGLRDIDSDAEIMRGPPGPPGPPGKPGPPGPSSPGGSLNDAVTGPPGPPGIPGKDGPPGKPGLPGFHGPPGRNGSTGPKGEHGDKGDIGPQGLPGEKGDPGIPGEAGPPGLSGTQGQTGLPGPRGLPGPPGPPGPPGRGYNFGLEDMEGSAAFGGLSEPGPRGPQGIAGLPGPVGSKGEQGDIGPPGPTGQKGEPGLTGVDGLPGIAGEPGLVVSFDYSINITYFSLFLC</sequence>
<organism evidence="6 7">
    <name type="scientific">Erpetoichthys calabaricus</name>
    <name type="common">Rope fish</name>
    <name type="synonym">Calamoichthys calabaricus</name>
    <dbReference type="NCBI Taxonomy" id="27687"/>
    <lineage>
        <taxon>Eukaryota</taxon>
        <taxon>Metazoa</taxon>
        <taxon>Chordata</taxon>
        <taxon>Craniata</taxon>
        <taxon>Vertebrata</taxon>
        <taxon>Euteleostomi</taxon>
        <taxon>Actinopterygii</taxon>
        <taxon>Polypteriformes</taxon>
        <taxon>Polypteridae</taxon>
        <taxon>Erpetoichthys</taxon>
    </lineage>
</organism>
<name>A0A8C4X555_ERPCA</name>
<evidence type="ECO:0000256" key="3">
    <source>
        <dbReference type="SAM" id="MobiDB-lite"/>
    </source>
</evidence>
<feature type="region of interest" description="Disordered" evidence="3">
    <location>
        <begin position="316"/>
        <end position="457"/>
    </location>
</feature>
<evidence type="ECO:0000256" key="2">
    <source>
        <dbReference type="ARBA" id="ARBA00022737"/>
    </source>
</evidence>
<proteinExistence type="predicted"/>
<evidence type="ECO:0000256" key="4">
    <source>
        <dbReference type="SAM" id="SignalP"/>
    </source>
</evidence>
<feature type="compositionally biased region" description="Acidic residues" evidence="3">
    <location>
        <begin position="229"/>
        <end position="253"/>
    </location>
</feature>
<reference evidence="6" key="3">
    <citation type="submission" date="2025-09" db="UniProtKB">
        <authorList>
            <consortium name="Ensembl"/>
        </authorList>
    </citation>
    <scope>IDENTIFICATION</scope>
</reference>
<dbReference type="InterPro" id="IPR048287">
    <property type="entry name" value="TSPN-like_N"/>
</dbReference>
<keyword evidence="7" id="KW-1185">Reference proteome</keyword>
<keyword evidence="2" id="KW-0677">Repeat</keyword>
<dbReference type="SMART" id="SM00210">
    <property type="entry name" value="TSPN"/>
    <property type="match status" value="1"/>
</dbReference>
<dbReference type="Pfam" id="PF01391">
    <property type="entry name" value="Collagen"/>
    <property type="match status" value="3"/>
</dbReference>
<dbReference type="FunFam" id="2.60.120.200:FF:000039">
    <property type="entry name" value="Collagen XV alpha 1 chain"/>
    <property type="match status" value="1"/>
</dbReference>
<protein>
    <recommendedName>
        <fullName evidence="5">Thrombospondin-like N-terminal domain-containing protein</fullName>
    </recommendedName>
</protein>
<dbReference type="InterPro" id="IPR013320">
    <property type="entry name" value="ConA-like_dom_sf"/>
</dbReference>
<feature type="compositionally biased region" description="Pro residues" evidence="3">
    <location>
        <begin position="383"/>
        <end position="395"/>
    </location>
</feature>
<feature type="chain" id="PRO_5034709021" description="Thrombospondin-like N-terminal domain-containing protein" evidence="4">
    <location>
        <begin position="25"/>
        <end position="697"/>
    </location>
</feature>
<evidence type="ECO:0000313" key="6">
    <source>
        <dbReference type="Ensembl" id="ENSECRP00000006233.1"/>
    </source>
</evidence>
<feature type="domain" description="Thrombospondin-like N-terminal" evidence="5">
    <location>
        <begin position="36"/>
        <end position="224"/>
    </location>
</feature>
<evidence type="ECO:0000256" key="1">
    <source>
        <dbReference type="ARBA" id="ARBA00022729"/>
    </source>
</evidence>
<accession>A0A8C4X555</accession>
<dbReference type="GeneTree" id="ENSGT00940000163514"/>
<feature type="compositionally biased region" description="Pro residues" evidence="3">
    <location>
        <begin position="591"/>
        <end position="603"/>
    </location>
</feature>
<dbReference type="Gene3D" id="2.60.120.200">
    <property type="match status" value="1"/>
</dbReference>
<dbReference type="PANTHER" id="PTHR24637">
    <property type="entry name" value="COLLAGEN"/>
    <property type="match status" value="1"/>
</dbReference>
<dbReference type="PANTHER" id="PTHR24637:SF421">
    <property type="entry name" value="CUTICLE COLLAGEN DPY-2"/>
    <property type="match status" value="1"/>
</dbReference>
<feature type="compositionally biased region" description="Pro residues" evidence="3">
    <location>
        <begin position="442"/>
        <end position="451"/>
    </location>
</feature>
<dbReference type="Proteomes" id="UP000694620">
    <property type="component" value="Chromosome 6"/>
</dbReference>